<dbReference type="Proteomes" id="UP001642464">
    <property type="component" value="Unassembled WGS sequence"/>
</dbReference>
<evidence type="ECO:0000313" key="3">
    <source>
        <dbReference type="Proteomes" id="UP001642464"/>
    </source>
</evidence>
<feature type="compositionally biased region" description="Polar residues" evidence="1">
    <location>
        <begin position="983"/>
        <end position="992"/>
    </location>
</feature>
<keyword evidence="3" id="KW-1185">Reference proteome</keyword>
<dbReference type="EMBL" id="CAXAMM010009224">
    <property type="protein sequence ID" value="CAK9019749.1"/>
    <property type="molecule type" value="Genomic_DNA"/>
</dbReference>
<gene>
    <name evidence="2" type="ORF">SCF082_LOCUS14644</name>
</gene>
<evidence type="ECO:0000256" key="1">
    <source>
        <dbReference type="SAM" id="MobiDB-lite"/>
    </source>
</evidence>
<protein>
    <submittedName>
        <fullName evidence="2">Uncharacterized protein</fullName>
    </submittedName>
</protein>
<reference evidence="2 3" key="1">
    <citation type="submission" date="2024-02" db="EMBL/GenBank/DDBJ databases">
        <authorList>
            <person name="Chen Y."/>
            <person name="Shah S."/>
            <person name="Dougan E. K."/>
            <person name="Thang M."/>
            <person name="Chan C."/>
        </authorList>
    </citation>
    <scope>NUCLEOTIDE SEQUENCE [LARGE SCALE GENOMIC DNA]</scope>
</reference>
<feature type="region of interest" description="Disordered" evidence="1">
    <location>
        <begin position="981"/>
        <end position="1009"/>
    </location>
</feature>
<feature type="region of interest" description="Disordered" evidence="1">
    <location>
        <begin position="96"/>
        <end position="124"/>
    </location>
</feature>
<proteinExistence type="predicted"/>
<feature type="compositionally biased region" description="Low complexity" evidence="1">
    <location>
        <begin position="993"/>
        <end position="1003"/>
    </location>
</feature>
<feature type="region of interest" description="Disordered" evidence="1">
    <location>
        <begin position="1"/>
        <end position="62"/>
    </location>
</feature>
<evidence type="ECO:0000313" key="2">
    <source>
        <dbReference type="EMBL" id="CAK9019749.1"/>
    </source>
</evidence>
<organism evidence="2 3">
    <name type="scientific">Durusdinium trenchii</name>
    <dbReference type="NCBI Taxonomy" id="1381693"/>
    <lineage>
        <taxon>Eukaryota</taxon>
        <taxon>Sar</taxon>
        <taxon>Alveolata</taxon>
        <taxon>Dinophyceae</taxon>
        <taxon>Suessiales</taxon>
        <taxon>Symbiodiniaceae</taxon>
        <taxon>Durusdinium</taxon>
    </lineage>
</organism>
<comment type="caution">
    <text evidence="2">The sequence shown here is derived from an EMBL/GenBank/DDBJ whole genome shotgun (WGS) entry which is preliminary data.</text>
</comment>
<sequence>MDLAALLNRKPLKRPAGGGDAPPKKRPAVGKRPSSVAAEPAQPVATPEPESKPDVSVEEDEEVRAWEMIQSAALELWGVATDLEFTFNDEVDEVQNNPGFQFGGKPSPRAPRLFGEEPGEHSEDEESLVQLSLATTTSSGQRVYTLLDKEVGFKCLALLLGVGRARLRKGASNVPDLRFIRRGRASRKKGDLDSDAPSDFEEIDSDMENVEEGQAPKATDENPRLLGLRMEAEHLVPRRTGPQQSVHFWGGVLKSRLKLLAKKDESPEPASKRACNLYEKQMSKMPPVDLQMDLLEYVGSFKGEKALEDHGHPAALVSEIFDSSWELQPQCMDQIKGWARSSAVLTILLAANELDQSDATFNMADVDRSFRNISLSFWGSERQAPSTLQLALRFSRILELREKEGRHHPDMTMEQCLMDVTNEFNESPGLQAKHREARGVIRQHLDSFKWHQSAFSTEQLRGSRWMLTASPKASACPGELRRCLTVTPQSQVLHLKLVVKVFVDGSRRLRASSRARARLSSAQFDQLCDFACVYSHIWEEAKLLSHWDAEKDAAFEKAFFQKSMTQSVCVDSTFSRPSSAHGSLNTWRSGLTWWSHPVRVTTQVEVQELEDQAQAARFRQVRAKLSQDISAMTAFNTKKDETQRRTHVVSVMHEKAQVAAKDVDVILYIDCTKLGVMSQAEINMVGSMLLLLPPLLVGTESGGSLRSDLRKLEDKLLASRVELRPFTLNLDLTEIHGNRELPSAFVCFVGVVDATLPLKGTAHRSVCGAPAPDDKMNVFCASHLWARQSLPFRSFPKALDEKSFIVPGESFLCHDSRRSLTDLQETSQWLGGQGVPAALIEALTGDRKTFHAAVLVHPTAYDGSVELASLSAGIPVLSSSANATSHNCAKEIVKNHLVDAWKHGRSPMDKLMPRYKASPPAEELPQAPAAPELKLCQVSDGRMLIPRDIRQSFLGCPIYGPEWRDLLKAFDSDWGVQVPAVSDSHSPAGKNTSSPSPLASGPGAKKEEEDTTAFWKKYFPFSDDIQELAGPDASTKFVLTP</sequence>
<name>A0ABP0K0P2_9DINO</name>
<accession>A0ABP0K0P2</accession>